<dbReference type="AlphaFoldDB" id="C2KYJ3"/>
<feature type="transmembrane region" description="Helical" evidence="1">
    <location>
        <begin position="21"/>
        <end position="39"/>
    </location>
</feature>
<dbReference type="HOGENOM" id="CLU_043127_0_0_9"/>
<keyword evidence="1" id="KW-0472">Membrane</keyword>
<organism evidence="2 3">
    <name type="scientific">Oribacterium sinus F0268</name>
    <dbReference type="NCBI Taxonomy" id="585501"/>
    <lineage>
        <taxon>Bacteria</taxon>
        <taxon>Bacillati</taxon>
        <taxon>Bacillota</taxon>
        <taxon>Clostridia</taxon>
        <taxon>Lachnospirales</taxon>
        <taxon>Lachnospiraceae</taxon>
        <taxon>Oribacterium</taxon>
    </lineage>
</organism>
<comment type="caution">
    <text evidence="2">The sequence shown here is derived from an EMBL/GenBank/DDBJ whole genome shotgun (WGS) entry which is preliminary data.</text>
</comment>
<dbReference type="InterPro" id="IPR050490">
    <property type="entry name" value="Bact_solute-bd_prot1"/>
</dbReference>
<evidence type="ECO:0000313" key="3">
    <source>
        <dbReference type="Proteomes" id="UP000004121"/>
    </source>
</evidence>
<gene>
    <name evidence="2" type="ORF">HMPREF6123_1562</name>
</gene>
<dbReference type="SUPFAM" id="SSF53850">
    <property type="entry name" value="Periplasmic binding protein-like II"/>
    <property type="match status" value="1"/>
</dbReference>
<evidence type="ECO:0000256" key="1">
    <source>
        <dbReference type="SAM" id="Phobius"/>
    </source>
</evidence>
<dbReference type="Gene3D" id="3.40.190.10">
    <property type="entry name" value="Periplasmic binding protein-like II"/>
    <property type="match status" value="1"/>
</dbReference>
<dbReference type="Pfam" id="PF13416">
    <property type="entry name" value="SBP_bac_8"/>
    <property type="match status" value="1"/>
</dbReference>
<dbReference type="Proteomes" id="UP000004121">
    <property type="component" value="Unassembled WGS sequence"/>
</dbReference>
<evidence type="ECO:0000313" key="2">
    <source>
        <dbReference type="EMBL" id="EEJ51169.1"/>
    </source>
</evidence>
<reference evidence="2 3" key="1">
    <citation type="submission" date="2009-04" db="EMBL/GenBank/DDBJ databases">
        <authorList>
            <person name="Qin X."/>
            <person name="Bachman B."/>
            <person name="Battles P."/>
            <person name="Bell A."/>
            <person name="Bess C."/>
            <person name="Bickham C."/>
            <person name="Chaboub L."/>
            <person name="Chen D."/>
            <person name="Coyle M."/>
            <person name="Deiros D.R."/>
            <person name="Dinh H."/>
            <person name="Forbes L."/>
            <person name="Fowler G."/>
            <person name="Francisco L."/>
            <person name="Fu Q."/>
            <person name="Gubbala S."/>
            <person name="Hale W."/>
            <person name="Han Y."/>
            <person name="Hemphill L."/>
            <person name="Highlander S.K."/>
            <person name="Hirani K."/>
            <person name="Hogues M."/>
            <person name="Jackson L."/>
            <person name="Jakkamsetti A."/>
            <person name="Javaid M."/>
            <person name="Jiang H."/>
            <person name="Korchina V."/>
            <person name="Kovar C."/>
            <person name="Lara F."/>
            <person name="Lee S."/>
            <person name="Mata R."/>
            <person name="Mathew T."/>
            <person name="Moen C."/>
            <person name="Morales K."/>
            <person name="Munidasa M."/>
            <person name="Nazareth L."/>
            <person name="Ngo R."/>
            <person name="Nguyen L."/>
            <person name="Okwuonu G."/>
            <person name="Ongeri F."/>
            <person name="Patil S."/>
            <person name="Petrosino J."/>
            <person name="Pham C."/>
            <person name="Pham P."/>
            <person name="Pu L.-L."/>
            <person name="Puazo M."/>
            <person name="Raj R."/>
            <person name="Reid J."/>
            <person name="Rouhana J."/>
            <person name="Saada N."/>
            <person name="Shang Y."/>
            <person name="Simmons D."/>
            <person name="Thornton R."/>
            <person name="Warren J."/>
            <person name="Weissenberger G."/>
            <person name="Zhang J."/>
            <person name="Zhang L."/>
            <person name="Zhou C."/>
            <person name="Zhu D."/>
            <person name="Muzny D."/>
            <person name="Worley K."/>
            <person name="Gibbs R."/>
        </authorList>
    </citation>
    <scope>NUCLEOTIDE SEQUENCE [LARGE SCALE GENOMIC DNA]</scope>
    <source>
        <strain evidence="2 3">F0268</strain>
    </source>
</reference>
<dbReference type="InParanoid" id="C2KYJ3"/>
<accession>C2KYJ3</accession>
<protein>
    <submittedName>
        <fullName evidence="2">ABC transporter, solute-binding protein</fullName>
    </submittedName>
</protein>
<dbReference type="PANTHER" id="PTHR43649">
    <property type="entry name" value="ARABINOSE-BINDING PROTEIN-RELATED"/>
    <property type="match status" value="1"/>
</dbReference>
<dbReference type="eggNOG" id="COG1653">
    <property type="taxonomic scope" value="Bacteria"/>
</dbReference>
<sequence length="510" mass="57285">MYKNTYGLWENVRVKEMKKSIIQILELPVLLTMALGLLACGTKVVSSTESPFSKERGGFSVKEEPLEITVWTYFSGIQQEAFQRTINRFNEGRGKDIGVEVKAYNPGSTLDLQNNLYGINQKKLSQGDYPDIVSLHTDTAMILEEEGVLTDLDSYFSKEDWSAFVPSFIEEGRLGRKYGGVKILPVAKSTELLYLNKTDWDSFAEATGTTLSELSTKEGLLRVAEKYYQYTDALTETPDDGKAFYGIDDYANYMLVGARELGVNLISVDEEGNAKVQFPKEVMKTLWDNLYVPIIKGYFTSEGRFRSDDVKTGDILAYTASSASSVYFPKEVIISDREQHAITNIVLPAPHFEGGEEIAMQQGIGMGIVQGNKKRVEASVQFLKWLTSYEENAQFALSAEYLPVRVDSFTVEAIDKEKGSGMDPSLEKALSTMSSNTLYFTPSIINLAEIRKALEYELQDKALSDRYKIETAMASGVSREDAIAEYDNDENFEQYYETLIEEINYLLSDS</sequence>
<proteinExistence type="predicted"/>
<dbReference type="EMBL" id="ACKX01000159">
    <property type="protein sequence ID" value="EEJ51169.1"/>
    <property type="molecule type" value="Genomic_DNA"/>
</dbReference>
<dbReference type="InterPro" id="IPR006059">
    <property type="entry name" value="SBP"/>
</dbReference>
<dbReference type="PANTHER" id="PTHR43649:SF12">
    <property type="entry name" value="DIACETYLCHITOBIOSE BINDING PROTEIN DASA"/>
    <property type="match status" value="1"/>
</dbReference>
<keyword evidence="1" id="KW-1133">Transmembrane helix</keyword>
<keyword evidence="3" id="KW-1185">Reference proteome</keyword>
<keyword evidence="1" id="KW-0812">Transmembrane</keyword>
<dbReference type="STRING" id="585501.HMPREF6123_1562"/>
<name>C2KYJ3_9FIRM</name>